<dbReference type="PANTHER" id="PTHR43464:SF19">
    <property type="entry name" value="UBIQUINONE BIOSYNTHESIS O-METHYLTRANSFERASE, MITOCHONDRIAL"/>
    <property type="match status" value="1"/>
</dbReference>
<dbReference type="OrthoDB" id="9795634at2"/>
<reference evidence="4 5" key="1">
    <citation type="submission" date="2019-06" db="EMBL/GenBank/DDBJ databases">
        <title>Quisquiliibacterium sp. nov., isolated from a maize field.</title>
        <authorList>
            <person name="Lin S.-Y."/>
            <person name="Tsai C.-F."/>
            <person name="Young C.-C."/>
        </authorList>
    </citation>
    <scope>NUCLEOTIDE SEQUENCE [LARGE SCALE GENOMIC DNA]</scope>
    <source>
        <strain evidence="4 5">CC-CFT501</strain>
    </source>
</reference>
<evidence type="ECO:0000313" key="4">
    <source>
        <dbReference type="EMBL" id="TXL68305.1"/>
    </source>
</evidence>
<keyword evidence="1 4" id="KW-0489">Methyltransferase</keyword>
<gene>
    <name evidence="4" type="ORF">FHP08_01035</name>
</gene>
<dbReference type="Pfam" id="PF01209">
    <property type="entry name" value="Ubie_methyltran"/>
    <property type="match status" value="1"/>
</dbReference>
<keyword evidence="3" id="KW-0949">S-adenosyl-L-methionine</keyword>
<proteinExistence type="predicted"/>
<keyword evidence="5" id="KW-1185">Reference proteome</keyword>
<dbReference type="Proteomes" id="UP000321548">
    <property type="component" value="Unassembled WGS sequence"/>
</dbReference>
<dbReference type="EMBL" id="VDUY01000001">
    <property type="protein sequence ID" value="TXL68305.1"/>
    <property type="molecule type" value="Genomic_DNA"/>
</dbReference>
<dbReference type="SUPFAM" id="SSF53335">
    <property type="entry name" value="S-adenosyl-L-methionine-dependent methyltransferases"/>
    <property type="match status" value="1"/>
</dbReference>
<accession>A0A5C8P4Z2</accession>
<keyword evidence="2 4" id="KW-0808">Transferase</keyword>
<dbReference type="GO" id="GO:0008168">
    <property type="term" value="F:methyltransferase activity"/>
    <property type="evidence" value="ECO:0007669"/>
    <property type="project" value="UniProtKB-KW"/>
</dbReference>
<sequence length="283" mass="30283">MEVDPVAFKEAARAAWERSAAGWDAHTPAVHRWLAAATETMLDLAAVGPGSRVLDVAAGAGDQTLAIARRVGPTGRVLANDLSPALLALARSRCRKAGFDGVETMAGDAESLRVEPESFDVAVCRLGLMLFPRPVHALRAMRQALVAGGRSCSLVFGRPDRNPCVAVLMKTAVAHAGVPMPDPGRPGGLFSLGIPGALERIHEEAGFREIAVSVVDAPFELPSAGHYIDFIRSSASPIQQILASLDAGRQQAAWDDMRERLEIFRDGDRWVGPNELLRVSARR</sequence>
<dbReference type="RefSeq" id="WP_147702446.1">
    <property type="nucleotide sequence ID" value="NZ_VDUY01000001.1"/>
</dbReference>
<evidence type="ECO:0000256" key="1">
    <source>
        <dbReference type="ARBA" id="ARBA00022603"/>
    </source>
</evidence>
<comment type="caution">
    <text evidence="4">The sequence shown here is derived from an EMBL/GenBank/DDBJ whole genome shotgun (WGS) entry which is preliminary data.</text>
</comment>
<evidence type="ECO:0000256" key="2">
    <source>
        <dbReference type="ARBA" id="ARBA00022679"/>
    </source>
</evidence>
<dbReference type="GO" id="GO:0032259">
    <property type="term" value="P:methylation"/>
    <property type="evidence" value="ECO:0007669"/>
    <property type="project" value="UniProtKB-KW"/>
</dbReference>
<organism evidence="4 5">
    <name type="scientific">Zeimonas arvi</name>
    <dbReference type="NCBI Taxonomy" id="2498847"/>
    <lineage>
        <taxon>Bacteria</taxon>
        <taxon>Pseudomonadati</taxon>
        <taxon>Pseudomonadota</taxon>
        <taxon>Betaproteobacteria</taxon>
        <taxon>Burkholderiales</taxon>
        <taxon>Burkholderiaceae</taxon>
        <taxon>Zeimonas</taxon>
    </lineage>
</organism>
<evidence type="ECO:0000313" key="5">
    <source>
        <dbReference type="Proteomes" id="UP000321548"/>
    </source>
</evidence>
<dbReference type="AlphaFoldDB" id="A0A5C8P4Z2"/>
<evidence type="ECO:0000256" key="3">
    <source>
        <dbReference type="ARBA" id="ARBA00022691"/>
    </source>
</evidence>
<dbReference type="Gene3D" id="3.40.50.150">
    <property type="entry name" value="Vaccinia Virus protein VP39"/>
    <property type="match status" value="1"/>
</dbReference>
<dbReference type="PANTHER" id="PTHR43464">
    <property type="entry name" value="METHYLTRANSFERASE"/>
    <property type="match status" value="1"/>
</dbReference>
<name>A0A5C8P4Z2_9BURK</name>
<protein>
    <submittedName>
        <fullName evidence="4">Methyltransferase domain-containing protein</fullName>
    </submittedName>
</protein>
<dbReference type="CDD" id="cd02440">
    <property type="entry name" value="AdoMet_MTases"/>
    <property type="match status" value="1"/>
</dbReference>
<dbReference type="InterPro" id="IPR029063">
    <property type="entry name" value="SAM-dependent_MTases_sf"/>
</dbReference>